<dbReference type="InterPro" id="IPR016181">
    <property type="entry name" value="Acyl_CoA_acyltransferase"/>
</dbReference>
<evidence type="ECO:0000256" key="4">
    <source>
        <dbReference type="HAMAP-Rule" id="MF_00688"/>
    </source>
</evidence>
<keyword evidence="2 4" id="KW-0808">Transferase</keyword>
<dbReference type="InterPro" id="IPR042221">
    <property type="entry name" value="Leu/Phe-tRNA_Trfase_N"/>
</dbReference>
<evidence type="ECO:0000313" key="6">
    <source>
        <dbReference type="Proteomes" id="UP000663722"/>
    </source>
</evidence>
<keyword evidence="1 4" id="KW-0963">Cytoplasm</keyword>
<comment type="subcellular location">
    <subcellularLocation>
        <location evidence="4">Cytoplasm</location>
    </subcellularLocation>
</comment>
<evidence type="ECO:0000256" key="2">
    <source>
        <dbReference type="ARBA" id="ARBA00022679"/>
    </source>
</evidence>
<comment type="similarity">
    <text evidence="4">Belongs to the L/F-transferase family.</text>
</comment>
<proteinExistence type="inferred from homology"/>
<reference evidence="5" key="1">
    <citation type="journal article" date="2021" name="Microb. Physiol.">
        <title>Proteogenomic Insights into the Physiology of Marine, Sulfate-Reducing, Filamentous Desulfonema limicola and Desulfonema magnum.</title>
        <authorList>
            <person name="Schnaars V."/>
            <person name="Wohlbrand L."/>
            <person name="Scheve S."/>
            <person name="Hinrichs C."/>
            <person name="Reinhardt R."/>
            <person name="Rabus R."/>
        </authorList>
    </citation>
    <scope>NUCLEOTIDE SEQUENCE</scope>
    <source>
        <strain evidence="5">4be13</strain>
    </source>
</reference>
<name>A0A975BGI0_9BACT</name>
<dbReference type="SUPFAM" id="SSF55729">
    <property type="entry name" value="Acyl-CoA N-acyltransferases (Nat)"/>
    <property type="match status" value="1"/>
</dbReference>
<dbReference type="HAMAP" id="MF_00688">
    <property type="entry name" value="Leu_Phe_trans"/>
    <property type="match status" value="1"/>
</dbReference>
<dbReference type="EMBL" id="CP061800">
    <property type="protein sequence ID" value="QTA84873.1"/>
    <property type="molecule type" value="Genomic_DNA"/>
</dbReference>
<comment type="catalytic activity">
    <reaction evidence="4">
        <text>L-phenylalanyl-tRNA(Phe) + an N-terminal L-alpha-aminoacyl-[protein] = an N-terminal L-phenylalanyl-L-alpha-aminoacyl-[protein] + tRNA(Phe)</text>
        <dbReference type="Rhea" id="RHEA:43632"/>
        <dbReference type="Rhea" id="RHEA-COMP:9668"/>
        <dbReference type="Rhea" id="RHEA-COMP:9699"/>
        <dbReference type="Rhea" id="RHEA-COMP:10636"/>
        <dbReference type="Rhea" id="RHEA-COMP:10637"/>
        <dbReference type="ChEBI" id="CHEBI:78442"/>
        <dbReference type="ChEBI" id="CHEBI:78531"/>
        <dbReference type="ChEBI" id="CHEBI:78597"/>
        <dbReference type="ChEBI" id="CHEBI:83561"/>
        <dbReference type="EC" id="2.3.2.6"/>
    </reaction>
</comment>
<dbReference type="InterPro" id="IPR042203">
    <property type="entry name" value="Leu/Phe-tRNA_Trfase_C"/>
</dbReference>
<dbReference type="Gene3D" id="3.30.70.3550">
    <property type="entry name" value="Leucyl/phenylalanyl-tRNA-protein transferase, N-terminal domain"/>
    <property type="match status" value="1"/>
</dbReference>
<evidence type="ECO:0000256" key="1">
    <source>
        <dbReference type="ARBA" id="ARBA00022490"/>
    </source>
</evidence>
<dbReference type="AlphaFoldDB" id="A0A975BGI0"/>
<dbReference type="GO" id="GO:0030163">
    <property type="term" value="P:protein catabolic process"/>
    <property type="evidence" value="ECO:0007669"/>
    <property type="project" value="UniProtKB-UniRule"/>
</dbReference>
<dbReference type="PANTHER" id="PTHR30098">
    <property type="entry name" value="LEUCYL/PHENYLALANYL-TRNA--PROTEIN TRANSFERASE"/>
    <property type="match status" value="1"/>
</dbReference>
<dbReference type="EC" id="2.3.2.6" evidence="4"/>
<dbReference type="RefSeq" id="WP_207681175.1">
    <property type="nucleotide sequence ID" value="NZ_CP061800.1"/>
</dbReference>
<dbReference type="Pfam" id="PF03588">
    <property type="entry name" value="Leu_Phe_trans"/>
    <property type="match status" value="1"/>
</dbReference>
<dbReference type="Gene3D" id="3.40.630.70">
    <property type="entry name" value="Leucyl/phenylalanyl-tRNA-protein transferase, C-terminal domain"/>
    <property type="match status" value="1"/>
</dbReference>
<dbReference type="PANTHER" id="PTHR30098:SF2">
    <property type="entry name" value="LEUCYL_PHENYLALANYL-TRNA--PROTEIN TRANSFERASE"/>
    <property type="match status" value="1"/>
</dbReference>
<dbReference type="GO" id="GO:0008914">
    <property type="term" value="F:leucyl-tRNA--protein transferase activity"/>
    <property type="evidence" value="ECO:0007669"/>
    <property type="project" value="UniProtKB-UniRule"/>
</dbReference>
<dbReference type="KEGG" id="dmm:dnm_008760"/>
<accession>A0A975BGI0</accession>
<keyword evidence="3 4" id="KW-0012">Acyltransferase</keyword>
<sequence length="255" mass="28983">MSIFKQVMTELANGQRSPAFSDTLEPDQYGLVYVGGEISVYTVIEAYTKGCFPWTGSHPVPWFSPDPRLVLFPKNFRASRSLRKLARQKKFKVRFDADFRAVMENCAAIPRKGQKGTWITENMKETYCELHDMHIAHSVEVYQNEQLCGGLYGLTFGHAFFGESMFSRVPSTSKLALYVLCVVLAAKKFDFIDCQQITSHLMRLGAVPLSHREYMKRLNRTLAAESHHESWEGYLRSVSRAGSFEKSRGDGIFVA</sequence>
<comment type="function">
    <text evidence="4">Functions in the N-end rule pathway of protein degradation where it conjugates Leu, Phe and, less efficiently, Met from aminoacyl-tRNAs to the N-termini of proteins containing an N-terminal arginine or lysine.</text>
</comment>
<dbReference type="NCBIfam" id="TIGR00667">
    <property type="entry name" value="aat"/>
    <property type="match status" value="1"/>
</dbReference>
<organism evidence="5 6">
    <name type="scientific">Desulfonema magnum</name>
    <dbReference type="NCBI Taxonomy" id="45655"/>
    <lineage>
        <taxon>Bacteria</taxon>
        <taxon>Pseudomonadati</taxon>
        <taxon>Thermodesulfobacteriota</taxon>
        <taxon>Desulfobacteria</taxon>
        <taxon>Desulfobacterales</taxon>
        <taxon>Desulfococcaceae</taxon>
        <taxon>Desulfonema</taxon>
    </lineage>
</organism>
<evidence type="ECO:0000256" key="3">
    <source>
        <dbReference type="ARBA" id="ARBA00023315"/>
    </source>
</evidence>
<protein>
    <recommendedName>
        <fullName evidence="4">Leucyl/phenylalanyl-tRNA--protein transferase</fullName>
        <ecNumber evidence="4">2.3.2.6</ecNumber>
    </recommendedName>
    <alternativeName>
        <fullName evidence="4">L/F-transferase</fullName>
    </alternativeName>
    <alternativeName>
        <fullName evidence="4">Leucyltransferase</fullName>
    </alternativeName>
    <alternativeName>
        <fullName evidence="4">Phenyalanyltransferase</fullName>
    </alternativeName>
</protein>
<dbReference type="InterPro" id="IPR004616">
    <property type="entry name" value="Leu/Phe-tRNA_Trfase"/>
</dbReference>
<dbReference type="Proteomes" id="UP000663722">
    <property type="component" value="Chromosome"/>
</dbReference>
<comment type="catalytic activity">
    <reaction evidence="4">
        <text>N-terminal L-lysyl-[protein] + L-leucyl-tRNA(Leu) = N-terminal L-leucyl-L-lysyl-[protein] + tRNA(Leu) + H(+)</text>
        <dbReference type="Rhea" id="RHEA:12340"/>
        <dbReference type="Rhea" id="RHEA-COMP:9613"/>
        <dbReference type="Rhea" id="RHEA-COMP:9622"/>
        <dbReference type="Rhea" id="RHEA-COMP:12670"/>
        <dbReference type="Rhea" id="RHEA-COMP:12671"/>
        <dbReference type="ChEBI" id="CHEBI:15378"/>
        <dbReference type="ChEBI" id="CHEBI:65249"/>
        <dbReference type="ChEBI" id="CHEBI:78442"/>
        <dbReference type="ChEBI" id="CHEBI:78494"/>
        <dbReference type="ChEBI" id="CHEBI:133043"/>
        <dbReference type="EC" id="2.3.2.6"/>
    </reaction>
</comment>
<comment type="catalytic activity">
    <reaction evidence="4">
        <text>N-terminal L-arginyl-[protein] + L-leucyl-tRNA(Leu) = N-terminal L-leucyl-L-arginyl-[protein] + tRNA(Leu) + H(+)</text>
        <dbReference type="Rhea" id="RHEA:50416"/>
        <dbReference type="Rhea" id="RHEA-COMP:9613"/>
        <dbReference type="Rhea" id="RHEA-COMP:9622"/>
        <dbReference type="Rhea" id="RHEA-COMP:12672"/>
        <dbReference type="Rhea" id="RHEA-COMP:12673"/>
        <dbReference type="ChEBI" id="CHEBI:15378"/>
        <dbReference type="ChEBI" id="CHEBI:64719"/>
        <dbReference type="ChEBI" id="CHEBI:78442"/>
        <dbReference type="ChEBI" id="CHEBI:78494"/>
        <dbReference type="ChEBI" id="CHEBI:133044"/>
        <dbReference type="EC" id="2.3.2.6"/>
    </reaction>
</comment>
<evidence type="ECO:0000313" key="5">
    <source>
        <dbReference type="EMBL" id="QTA84873.1"/>
    </source>
</evidence>
<keyword evidence="6" id="KW-1185">Reference proteome</keyword>
<gene>
    <name evidence="5" type="primary">aat1</name>
    <name evidence="4" type="synonym">aat</name>
    <name evidence="5" type="ORF">dnm_008760</name>
</gene>
<dbReference type="GO" id="GO:0005737">
    <property type="term" value="C:cytoplasm"/>
    <property type="evidence" value="ECO:0007669"/>
    <property type="project" value="UniProtKB-SubCell"/>
</dbReference>